<keyword evidence="2" id="KW-1185">Reference proteome</keyword>
<protein>
    <submittedName>
        <fullName evidence="1">Uncharacterized protein</fullName>
    </submittedName>
</protein>
<name>N8VG00_9GAMM</name>
<evidence type="ECO:0000313" key="2">
    <source>
        <dbReference type="Proteomes" id="UP000013070"/>
    </source>
</evidence>
<reference evidence="1 2" key="1">
    <citation type="submission" date="2013-02" db="EMBL/GenBank/DDBJ databases">
        <title>The Genome Sequence of Acinetobacter sp. NIPH 899.</title>
        <authorList>
            <consortium name="The Broad Institute Genome Sequencing Platform"/>
            <consortium name="The Broad Institute Genome Sequencing Center for Infectious Disease"/>
            <person name="Cerqueira G."/>
            <person name="Feldgarden M."/>
            <person name="Courvalin P."/>
            <person name="Perichon B."/>
            <person name="Grillot-Courvalin C."/>
            <person name="Clermont D."/>
            <person name="Rocha E."/>
            <person name="Yoon E.-J."/>
            <person name="Nemec A."/>
            <person name="Walker B."/>
            <person name="Young S.K."/>
            <person name="Zeng Q."/>
            <person name="Gargeya S."/>
            <person name="Fitzgerald M."/>
            <person name="Haas B."/>
            <person name="Abouelleil A."/>
            <person name="Alvarado L."/>
            <person name="Arachchi H.M."/>
            <person name="Berlin A.M."/>
            <person name="Chapman S.B."/>
            <person name="Dewar J."/>
            <person name="Goldberg J."/>
            <person name="Griggs A."/>
            <person name="Gujja S."/>
            <person name="Hansen M."/>
            <person name="Howarth C."/>
            <person name="Imamovic A."/>
            <person name="Larimer J."/>
            <person name="McCowan C."/>
            <person name="Murphy C."/>
            <person name="Neiman D."/>
            <person name="Pearson M."/>
            <person name="Priest M."/>
            <person name="Roberts A."/>
            <person name="Saif S."/>
            <person name="Shea T."/>
            <person name="Sisk P."/>
            <person name="Sykes S."/>
            <person name="Wortman J."/>
            <person name="Nusbaum C."/>
            <person name="Birren B."/>
        </authorList>
    </citation>
    <scope>NUCLEOTIDE SEQUENCE [LARGE SCALE GENOMIC DNA]</scope>
    <source>
        <strain evidence="1 2">NIPH 899</strain>
    </source>
</reference>
<accession>N8VG00</accession>
<sequence>MILYFERFKNLNNFKLNIYQLIEDLNKTTNPQLINCKIDFSKECGVGLINHDSTNANYFNLIDELKIIHEKLQSI</sequence>
<dbReference type="Proteomes" id="UP000013070">
    <property type="component" value="Unassembled WGS sequence"/>
</dbReference>
<dbReference type="AlphaFoldDB" id="N8VG00"/>
<comment type="caution">
    <text evidence="1">The sequence shown here is derived from an EMBL/GenBank/DDBJ whole genome shotgun (WGS) entry which is preliminary data.</text>
</comment>
<gene>
    <name evidence="1" type="ORF">F969_02208</name>
</gene>
<dbReference type="PATRIC" id="fig|1217710.3.peg.2098"/>
<organism evidence="1 2">
    <name type="scientific">Acinetobacter variabilis</name>
    <dbReference type="NCBI Taxonomy" id="70346"/>
    <lineage>
        <taxon>Bacteria</taxon>
        <taxon>Pseudomonadati</taxon>
        <taxon>Pseudomonadota</taxon>
        <taxon>Gammaproteobacteria</taxon>
        <taxon>Moraxellales</taxon>
        <taxon>Moraxellaceae</taxon>
        <taxon>Acinetobacter</taxon>
    </lineage>
</organism>
<evidence type="ECO:0000313" key="1">
    <source>
        <dbReference type="EMBL" id="ENU98891.1"/>
    </source>
</evidence>
<dbReference type="EMBL" id="APPE01000060">
    <property type="protein sequence ID" value="ENU98891.1"/>
    <property type="molecule type" value="Genomic_DNA"/>
</dbReference>
<dbReference type="HOGENOM" id="CLU_2662751_0_0_6"/>
<proteinExistence type="predicted"/>